<evidence type="ECO:0000256" key="1">
    <source>
        <dbReference type="RuleBase" id="RU000363"/>
    </source>
</evidence>
<gene>
    <name evidence="2" type="ORF">K1718_17120</name>
</gene>
<dbReference type="PANTHER" id="PTHR45458">
    <property type="entry name" value="SHORT-CHAIN DEHYDROGENASE/REDUCTASE SDR"/>
    <property type="match status" value="1"/>
</dbReference>
<name>A0ABY8EXT3_9HYPH</name>
<comment type="similarity">
    <text evidence="1">Belongs to the short-chain dehydrogenases/reductases (SDR) family.</text>
</comment>
<dbReference type="Proteomes" id="UP001209803">
    <property type="component" value="Chromosome"/>
</dbReference>
<dbReference type="PANTHER" id="PTHR45458:SF1">
    <property type="entry name" value="SHORT CHAIN DEHYDROGENASE"/>
    <property type="match status" value="1"/>
</dbReference>
<evidence type="ECO:0000313" key="2">
    <source>
        <dbReference type="EMBL" id="WFE87878.1"/>
    </source>
</evidence>
<proteinExistence type="inferred from homology"/>
<dbReference type="InterPro" id="IPR002347">
    <property type="entry name" value="SDR_fam"/>
</dbReference>
<protein>
    <submittedName>
        <fullName evidence="2">SDR family NAD(P)-dependent oxidoreductase</fullName>
    </submittedName>
</protein>
<dbReference type="InterPro" id="IPR036291">
    <property type="entry name" value="NAD(P)-bd_dom_sf"/>
</dbReference>
<evidence type="ECO:0000313" key="3">
    <source>
        <dbReference type="Proteomes" id="UP001209803"/>
    </source>
</evidence>
<dbReference type="Gene3D" id="3.40.50.720">
    <property type="entry name" value="NAD(P)-binding Rossmann-like Domain"/>
    <property type="match status" value="1"/>
</dbReference>
<dbReference type="SUPFAM" id="SSF51735">
    <property type="entry name" value="NAD(P)-binding Rossmann-fold domains"/>
    <property type="match status" value="1"/>
</dbReference>
<dbReference type="PRINTS" id="PR00080">
    <property type="entry name" value="SDRFAMILY"/>
</dbReference>
<dbReference type="Pfam" id="PF00106">
    <property type="entry name" value="adh_short"/>
    <property type="match status" value="1"/>
</dbReference>
<accession>A0ABY8EXT3</accession>
<dbReference type="EMBL" id="CP120863">
    <property type="protein sequence ID" value="WFE87878.1"/>
    <property type="molecule type" value="Genomic_DNA"/>
</dbReference>
<sequence>MPACLITATNRGIGYELARTALAKGWTVFGSARAPAAADETAKSLGEGFVPLVFDVTDHDSVQKSADMLSDKIDLLINNAGVIGPQRQSPLDMDMIGFSETIAVNTIAPLAVSHAFLPHLRQSGAGRILTISSQMSWMGYRKSDRLAYRASKAAVNKVMQGLATELEAEGIPVALIDPGWVRTDMGGASADNCPKDVADGVFKIADSLSIAETGKFFKWTGEERPF</sequence>
<dbReference type="InterPro" id="IPR052184">
    <property type="entry name" value="SDR_enzymes"/>
</dbReference>
<dbReference type="RefSeq" id="WP_152502108.1">
    <property type="nucleotide sequence ID" value="NZ_CP120863.1"/>
</dbReference>
<organism evidence="2 3">
    <name type="scientific">Roseibium porphyridii</name>
    <dbReference type="NCBI Taxonomy" id="2866279"/>
    <lineage>
        <taxon>Bacteria</taxon>
        <taxon>Pseudomonadati</taxon>
        <taxon>Pseudomonadota</taxon>
        <taxon>Alphaproteobacteria</taxon>
        <taxon>Hyphomicrobiales</taxon>
        <taxon>Stappiaceae</taxon>
        <taxon>Roseibium</taxon>
    </lineage>
</organism>
<keyword evidence="3" id="KW-1185">Reference proteome</keyword>
<reference evidence="2 3" key="1">
    <citation type="submission" date="2023-03" db="EMBL/GenBank/DDBJ databases">
        <title>Roseibium porphyridii sp. nov. and Roseibium rhodosorbium sp. nov. isolated from marine algae, Porphyridium cruentum and Rhodosorus marinus, respectively.</title>
        <authorList>
            <person name="Lee M.W."/>
            <person name="Choi B.J."/>
            <person name="Lee J.K."/>
            <person name="Choi D.G."/>
            <person name="Baek J.H."/>
            <person name="Bayburt H."/>
            <person name="Kim J.M."/>
            <person name="Han D.M."/>
            <person name="Kim K.H."/>
            <person name="Jeon C.O."/>
        </authorList>
    </citation>
    <scope>NUCLEOTIDE SEQUENCE [LARGE SCALE GENOMIC DNA]</scope>
    <source>
        <strain evidence="2 3">KMA01</strain>
    </source>
</reference>
<dbReference type="PRINTS" id="PR00081">
    <property type="entry name" value="GDHRDH"/>
</dbReference>